<evidence type="ECO:0000313" key="3">
    <source>
        <dbReference type="Proteomes" id="UP001066276"/>
    </source>
</evidence>
<comment type="caution">
    <text evidence="2">The sequence shown here is derived from an EMBL/GenBank/DDBJ whole genome shotgun (WGS) entry which is preliminary data.</text>
</comment>
<evidence type="ECO:0000256" key="1">
    <source>
        <dbReference type="SAM" id="MobiDB-lite"/>
    </source>
</evidence>
<protein>
    <submittedName>
        <fullName evidence="2">Uncharacterized protein</fullName>
    </submittedName>
</protein>
<sequence length="91" mass="10340">MHTDDLTSNYPATKRAAEERQIPPVFSLQNTIFDNVLMEGACPQAASELQRHSHCGAALLRKWRCHISPFLRREPRAWPTYGAHREGGRLA</sequence>
<proteinExistence type="predicted"/>
<evidence type="ECO:0000313" key="2">
    <source>
        <dbReference type="EMBL" id="KAJ1080454.1"/>
    </source>
</evidence>
<feature type="compositionally biased region" description="Polar residues" evidence="1">
    <location>
        <begin position="1"/>
        <end position="11"/>
    </location>
</feature>
<dbReference type="EMBL" id="JANPWB010000016">
    <property type="protein sequence ID" value="KAJ1080454.1"/>
    <property type="molecule type" value="Genomic_DNA"/>
</dbReference>
<feature type="region of interest" description="Disordered" evidence="1">
    <location>
        <begin position="1"/>
        <end position="20"/>
    </location>
</feature>
<dbReference type="AlphaFoldDB" id="A0AAV7KPZ6"/>
<name>A0AAV7KPZ6_PLEWA</name>
<organism evidence="2 3">
    <name type="scientific">Pleurodeles waltl</name>
    <name type="common">Iberian ribbed newt</name>
    <dbReference type="NCBI Taxonomy" id="8319"/>
    <lineage>
        <taxon>Eukaryota</taxon>
        <taxon>Metazoa</taxon>
        <taxon>Chordata</taxon>
        <taxon>Craniata</taxon>
        <taxon>Vertebrata</taxon>
        <taxon>Euteleostomi</taxon>
        <taxon>Amphibia</taxon>
        <taxon>Batrachia</taxon>
        <taxon>Caudata</taxon>
        <taxon>Salamandroidea</taxon>
        <taxon>Salamandridae</taxon>
        <taxon>Pleurodelinae</taxon>
        <taxon>Pleurodeles</taxon>
    </lineage>
</organism>
<gene>
    <name evidence="2" type="ORF">NDU88_000653</name>
</gene>
<keyword evidence="3" id="KW-1185">Reference proteome</keyword>
<dbReference type="Proteomes" id="UP001066276">
    <property type="component" value="Chromosome 12"/>
</dbReference>
<reference evidence="2" key="1">
    <citation type="journal article" date="2022" name="bioRxiv">
        <title>Sequencing and chromosome-scale assembly of the giantPleurodeles waltlgenome.</title>
        <authorList>
            <person name="Brown T."/>
            <person name="Elewa A."/>
            <person name="Iarovenko S."/>
            <person name="Subramanian E."/>
            <person name="Araus A.J."/>
            <person name="Petzold A."/>
            <person name="Susuki M."/>
            <person name="Suzuki K.-i.T."/>
            <person name="Hayashi T."/>
            <person name="Toyoda A."/>
            <person name="Oliveira C."/>
            <person name="Osipova E."/>
            <person name="Leigh N.D."/>
            <person name="Simon A."/>
            <person name="Yun M.H."/>
        </authorList>
    </citation>
    <scope>NUCLEOTIDE SEQUENCE</scope>
    <source>
        <strain evidence="2">20211129_DDA</strain>
        <tissue evidence="2">Liver</tissue>
    </source>
</reference>
<accession>A0AAV7KPZ6</accession>